<dbReference type="Pfam" id="PF00326">
    <property type="entry name" value="Peptidase_S9"/>
    <property type="match status" value="1"/>
</dbReference>
<dbReference type="SUPFAM" id="SSF53474">
    <property type="entry name" value="alpha/beta-Hydrolases"/>
    <property type="match status" value="1"/>
</dbReference>
<protein>
    <recommendedName>
        <fullName evidence="3">Peptidase S9 prolyl oligopeptidase catalytic domain-containing protein</fullName>
    </recommendedName>
</protein>
<dbReference type="PANTHER" id="PTHR22946">
    <property type="entry name" value="DIENELACTONE HYDROLASE DOMAIN-CONTAINING PROTEIN-RELATED"/>
    <property type="match status" value="1"/>
</dbReference>
<keyword evidence="2" id="KW-1133">Transmembrane helix</keyword>
<comment type="caution">
    <text evidence="4">The sequence shown here is derived from an EMBL/GenBank/DDBJ whole genome shotgun (WGS) entry which is preliminary data.</text>
</comment>
<gene>
    <name evidence="4" type="ORF">A2573_01440</name>
</gene>
<dbReference type="AlphaFoldDB" id="A0A1F8DGT7"/>
<accession>A0A1F8DGT7</accession>
<dbReference type="Proteomes" id="UP000177596">
    <property type="component" value="Unassembled WGS sequence"/>
</dbReference>
<sequence>MSNLRGFFYYLSIAVIFFLIGWFGNNAYRLPRAPDPVPQAKPTPLLKYTVENLSKSEFKKSEIIIGNTLKETASYTSYEFTMEFSPDFSANLKKTSGMINIPKGPGPFPVIVMYRGYINQETYAIGEGTSPSASFFAQNGYITVAPDFLGYGNSDSEAANIFESRFQTYVTAVSVLKSVGSLSSWDGTNIFIWGHSNGGQIALITLEITGENYPTVLWAPVTRPFPASILYYIDEATDSGKLIIGKLAEFNDTYDAGMFSLTGYYVKIKAPIQLNQGTADTAVPYWWSDSFVQTLKNSEVDVTYIKYPGANHNLLPLWNQAVNASLLFFKSYLR</sequence>
<reference evidence="4 5" key="1">
    <citation type="journal article" date="2016" name="Nat. Commun.">
        <title>Thousands of microbial genomes shed light on interconnected biogeochemical processes in an aquifer system.</title>
        <authorList>
            <person name="Anantharaman K."/>
            <person name="Brown C.T."/>
            <person name="Hug L.A."/>
            <person name="Sharon I."/>
            <person name="Castelle C.J."/>
            <person name="Probst A.J."/>
            <person name="Thomas B.C."/>
            <person name="Singh A."/>
            <person name="Wilkins M.J."/>
            <person name="Karaoz U."/>
            <person name="Brodie E.L."/>
            <person name="Williams K.H."/>
            <person name="Hubbard S.S."/>
            <person name="Banfield J.F."/>
        </authorList>
    </citation>
    <scope>NUCLEOTIDE SEQUENCE [LARGE SCALE GENOMIC DNA]</scope>
</reference>
<keyword evidence="2" id="KW-0472">Membrane</keyword>
<evidence type="ECO:0000256" key="2">
    <source>
        <dbReference type="SAM" id="Phobius"/>
    </source>
</evidence>
<organism evidence="4 5">
    <name type="scientific">Candidatus Woesebacteria bacterium RIFOXYD1_FULL_43_18</name>
    <dbReference type="NCBI Taxonomy" id="1802551"/>
    <lineage>
        <taxon>Bacteria</taxon>
        <taxon>Candidatus Woeseibacteriota</taxon>
    </lineage>
</organism>
<dbReference type="GO" id="GO:0052689">
    <property type="term" value="F:carboxylic ester hydrolase activity"/>
    <property type="evidence" value="ECO:0007669"/>
    <property type="project" value="UniProtKB-ARBA"/>
</dbReference>
<keyword evidence="1" id="KW-0378">Hydrolase</keyword>
<feature type="transmembrane region" description="Helical" evidence="2">
    <location>
        <begin position="7"/>
        <end position="24"/>
    </location>
</feature>
<evidence type="ECO:0000256" key="1">
    <source>
        <dbReference type="ARBA" id="ARBA00022801"/>
    </source>
</evidence>
<dbReference type="InterPro" id="IPR001375">
    <property type="entry name" value="Peptidase_S9_cat"/>
</dbReference>
<dbReference type="GO" id="GO:0006508">
    <property type="term" value="P:proteolysis"/>
    <property type="evidence" value="ECO:0007669"/>
    <property type="project" value="InterPro"/>
</dbReference>
<dbReference type="InterPro" id="IPR029058">
    <property type="entry name" value="AB_hydrolase_fold"/>
</dbReference>
<keyword evidence="2" id="KW-0812">Transmembrane</keyword>
<dbReference type="GO" id="GO:0008236">
    <property type="term" value="F:serine-type peptidase activity"/>
    <property type="evidence" value="ECO:0007669"/>
    <property type="project" value="InterPro"/>
</dbReference>
<dbReference type="EMBL" id="MGIL01000021">
    <property type="protein sequence ID" value="OGM87821.1"/>
    <property type="molecule type" value="Genomic_DNA"/>
</dbReference>
<dbReference type="PANTHER" id="PTHR22946:SF9">
    <property type="entry name" value="POLYKETIDE TRANSFERASE AF380"/>
    <property type="match status" value="1"/>
</dbReference>
<evidence type="ECO:0000313" key="4">
    <source>
        <dbReference type="EMBL" id="OGM87821.1"/>
    </source>
</evidence>
<feature type="domain" description="Peptidase S9 prolyl oligopeptidase catalytic" evidence="3">
    <location>
        <begin position="132"/>
        <end position="314"/>
    </location>
</feature>
<dbReference type="Gene3D" id="3.40.50.1820">
    <property type="entry name" value="alpha/beta hydrolase"/>
    <property type="match status" value="1"/>
</dbReference>
<name>A0A1F8DGT7_9BACT</name>
<evidence type="ECO:0000259" key="3">
    <source>
        <dbReference type="Pfam" id="PF00326"/>
    </source>
</evidence>
<evidence type="ECO:0000313" key="5">
    <source>
        <dbReference type="Proteomes" id="UP000177596"/>
    </source>
</evidence>
<dbReference type="InterPro" id="IPR050261">
    <property type="entry name" value="FrsA_esterase"/>
</dbReference>
<proteinExistence type="predicted"/>